<feature type="domain" description="XdhC- CoxI" evidence="1">
    <location>
        <begin position="258"/>
        <end position="317"/>
    </location>
</feature>
<dbReference type="InterPro" id="IPR003777">
    <property type="entry name" value="XdhC_CoxI"/>
</dbReference>
<gene>
    <name evidence="3" type="ORF">SY1_20860</name>
</gene>
<organism evidence="3 4">
    <name type="scientific">Fretibacterium fastidiosum</name>
    <dbReference type="NCBI Taxonomy" id="651822"/>
    <lineage>
        <taxon>Bacteria</taxon>
        <taxon>Thermotogati</taxon>
        <taxon>Synergistota</taxon>
        <taxon>Synergistia</taxon>
        <taxon>Synergistales</taxon>
        <taxon>Aminobacteriaceae</taxon>
        <taxon>Fretibacterium</taxon>
    </lineage>
</organism>
<dbReference type="EMBL" id="FP929056">
    <property type="protein sequence ID" value="CBL28844.1"/>
    <property type="molecule type" value="Genomic_DNA"/>
</dbReference>
<evidence type="ECO:0000313" key="4">
    <source>
        <dbReference type="Proteomes" id="UP000008957"/>
    </source>
</evidence>
<dbReference type="KEGG" id="sbr:SY1_20860"/>
<feature type="domain" description="XdhC Rossmann" evidence="2">
    <location>
        <begin position="88"/>
        <end position="227"/>
    </location>
</feature>
<evidence type="ECO:0000259" key="1">
    <source>
        <dbReference type="Pfam" id="PF02625"/>
    </source>
</evidence>
<dbReference type="InterPro" id="IPR052698">
    <property type="entry name" value="MoCofactor_Util/Proc"/>
</dbReference>
<dbReference type="PANTHER" id="PTHR30388:SF6">
    <property type="entry name" value="XANTHINE DEHYDROGENASE SUBUNIT A-RELATED"/>
    <property type="match status" value="1"/>
</dbReference>
<dbReference type="Pfam" id="PF02625">
    <property type="entry name" value="XdhC_CoxI"/>
    <property type="match status" value="1"/>
</dbReference>
<dbReference type="PANTHER" id="PTHR30388">
    <property type="entry name" value="ALDEHYDE OXIDOREDUCTASE MOLYBDENUM COFACTOR ASSEMBLY PROTEIN"/>
    <property type="match status" value="1"/>
</dbReference>
<dbReference type="Pfam" id="PF13478">
    <property type="entry name" value="XdhC_C"/>
    <property type="match status" value="1"/>
</dbReference>
<dbReference type="Gene3D" id="3.40.50.720">
    <property type="entry name" value="NAD(P)-binding Rossmann-like Domain"/>
    <property type="match status" value="1"/>
</dbReference>
<evidence type="ECO:0000259" key="2">
    <source>
        <dbReference type="Pfam" id="PF13478"/>
    </source>
</evidence>
<evidence type="ECO:0000313" key="3">
    <source>
        <dbReference type="EMBL" id="CBL28844.1"/>
    </source>
</evidence>
<keyword evidence="4" id="KW-1185">Reference proteome</keyword>
<name>A0AB94IYT4_9BACT</name>
<dbReference type="Proteomes" id="UP000008957">
    <property type="component" value="Chromosome"/>
</dbReference>
<protein>
    <submittedName>
        <fullName evidence="3">Xanthine and CO dehydrogenases maturation factor, XdhC/CoxF family</fullName>
    </submittedName>
</protein>
<reference evidence="3 4" key="2">
    <citation type="submission" date="2010-03" db="EMBL/GenBank/DDBJ databases">
        <authorList>
            <person name="Pajon A."/>
        </authorList>
    </citation>
    <scope>NUCLEOTIDE SEQUENCE [LARGE SCALE GENOMIC DNA]</scope>
    <source>
        <strain evidence="3 4">SGP1</strain>
    </source>
</reference>
<accession>A0AB94IYT4</accession>
<proteinExistence type="predicted"/>
<dbReference type="AlphaFoldDB" id="A0AB94IYT4"/>
<reference evidence="4" key="1">
    <citation type="submission" date="2010-03" db="EMBL/GenBank/DDBJ databases">
        <title>The genome sequence of Synergistetes sp. SGP1.</title>
        <authorList>
            <consortium name="metaHIT consortium -- http://www.metahit.eu/"/>
            <person name="Pajon A."/>
            <person name="Turner K."/>
            <person name="Parkhill J."/>
            <person name="Wade W."/>
            <person name="Vartoukian S."/>
        </authorList>
    </citation>
    <scope>NUCLEOTIDE SEQUENCE [LARGE SCALE GENOMIC DNA]</scope>
    <source>
        <strain evidence="4">SGP1</strain>
    </source>
</reference>
<dbReference type="InterPro" id="IPR027051">
    <property type="entry name" value="XdhC_Rossmann_dom"/>
</dbReference>
<sequence>MLNAGTMGFFEALDELNSNAENVAFTVIEGEGYGEKALFSGGAAKYFSNDDGFLTAHAADLTACRETGVFDLAGSSVYGELIGHEKELIVCGAGHVSMPVIRIGKMLNFRTTVIDDRAQFAKNAEAAGADSVLCSPFHEALEKIRGGQDSYFVIVTRGHQCDGECLRAILEKPYAYLGMMGSNRRVQIVKEALAREGRDVTGLHAPIGLAIHAETPEEIAVSIMAEIIQVKNEKKNVTYPPNILRDILGKVHNPLPDPKALCTIVMKNGAAPRDVGAKMLCNVEGKTVGTIGGGCTEAWVTQCATAMLEENDPEPVLVHADLTADEAAREGEVCGGTLDVWVEAV</sequence>